<accession>A0AA39YFM3</accession>
<keyword evidence="2" id="KW-1185">Reference proteome</keyword>
<dbReference type="EMBL" id="JAUJDW010000034">
    <property type="protein sequence ID" value="KAK0650622.1"/>
    <property type="molecule type" value="Genomic_DNA"/>
</dbReference>
<evidence type="ECO:0000313" key="1">
    <source>
        <dbReference type="EMBL" id="KAK0650622.1"/>
    </source>
</evidence>
<protein>
    <submittedName>
        <fullName evidence="1">Uncharacterized protein</fullName>
    </submittedName>
</protein>
<gene>
    <name evidence="1" type="ORF">DIS24_g6639</name>
</gene>
<dbReference type="AlphaFoldDB" id="A0AA39YFM3"/>
<comment type="caution">
    <text evidence="1">The sequence shown here is derived from an EMBL/GenBank/DDBJ whole genome shotgun (WGS) entry which is preliminary data.</text>
</comment>
<dbReference type="Proteomes" id="UP001175001">
    <property type="component" value="Unassembled WGS sequence"/>
</dbReference>
<name>A0AA39YFM3_9PEZI</name>
<sequence length="299" mass="33384">MVVASDSETPSLDFNALPPFHCVYNPQTVGSLQTQLGNYCIGNNRGGYSPLQDRVRLAFAVNELAATTLGLGKLYLVNCGPRKQQMLNSLHSIPDLLFVGSYKWTEVRNLPQTPQHTLQADARLMRLIMQEARDNFLRLKPAARLFQMTASLHNHHPAEPTLPVFIFQDYAVPYARPDGSLKLRSPPHPDKGVWIWTSEQPLKAGFVHDIAEMGIIHCPYDADGERLNCIIRRLDMACERHRAYLTSAAVGGDDQVVSVYQYLQTAAMFCSVLKMEMWGKIVRMANEAFAAANGGVARK</sequence>
<reference evidence="1" key="1">
    <citation type="submission" date="2023-06" db="EMBL/GenBank/DDBJ databases">
        <title>Multi-omics analyses reveal the molecular pathogenesis toolkit of Lasiodiplodia hormozganensis, a cross-kingdom pathogen.</title>
        <authorList>
            <person name="Felix C."/>
            <person name="Meneses R."/>
            <person name="Goncalves M.F.M."/>
            <person name="Tilleman L."/>
            <person name="Duarte A.S."/>
            <person name="Jorrin-Novo J.V."/>
            <person name="Van De Peer Y."/>
            <person name="Deforce D."/>
            <person name="Van Nieuwerburgh F."/>
            <person name="Esteves A.C."/>
            <person name="Alves A."/>
        </authorList>
    </citation>
    <scope>NUCLEOTIDE SEQUENCE</scope>
    <source>
        <strain evidence="1">CBS 339.90</strain>
    </source>
</reference>
<proteinExistence type="predicted"/>
<organism evidence="1 2">
    <name type="scientific">Lasiodiplodia hormozganensis</name>
    <dbReference type="NCBI Taxonomy" id="869390"/>
    <lineage>
        <taxon>Eukaryota</taxon>
        <taxon>Fungi</taxon>
        <taxon>Dikarya</taxon>
        <taxon>Ascomycota</taxon>
        <taxon>Pezizomycotina</taxon>
        <taxon>Dothideomycetes</taxon>
        <taxon>Dothideomycetes incertae sedis</taxon>
        <taxon>Botryosphaeriales</taxon>
        <taxon>Botryosphaeriaceae</taxon>
        <taxon>Lasiodiplodia</taxon>
    </lineage>
</organism>
<evidence type="ECO:0000313" key="2">
    <source>
        <dbReference type="Proteomes" id="UP001175001"/>
    </source>
</evidence>